<keyword evidence="3" id="KW-1185">Reference proteome</keyword>
<evidence type="ECO:0000256" key="1">
    <source>
        <dbReference type="SAM" id="Phobius"/>
    </source>
</evidence>
<proteinExistence type="predicted"/>
<protein>
    <submittedName>
        <fullName evidence="2">Uncharacterized protein</fullName>
    </submittedName>
</protein>
<reference evidence="2" key="1">
    <citation type="submission" date="2022-05" db="EMBL/GenBank/DDBJ databases">
        <title>The Musa troglodytarum L. genome provides insights into the mechanism of non-climacteric behaviour and enrichment of carotenoids.</title>
        <authorList>
            <person name="Wang J."/>
        </authorList>
    </citation>
    <scope>NUCLEOTIDE SEQUENCE</scope>
    <source>
        <tissue evidence="2">Leaf</tissue>
    </source>
</reference>
<dbReference type="OrthoDB" id="420380at2759"/>
<keyword evidence="1" id="KW-0472">Membrane</keyword>
<evidence type="ECO:0000313" key="2">
    <source>
        <dbReference type="EMBL" id="URE18937.1"/>
    </source>
</evidence>
<dbReference type="Proteomes" id="UP001055439">
    <property type="component" value="Chromosome 7"/>
</dbReference>
<keyword evidence="1" id="KW-0812">Transmembrane</keyword>
<sequence length="208" mass="23392">MLTLVARERKRQSKTGVPRNAGNKVVIHISGRRKHENRSFRFLSLCRQSGGRLRNPPTTVFVPSPGFYSVAMESKHLPTFGPSSVFAMAYGSPLAFFFSSFALLVASIPGLVPVGVAEPSFYDPSRVTQLFWRPRIFLYKGFLSDEERDHIIKLVGEEQDDEVDCGGQRVREGPDEQRADELRRVPTEASGTLHFLSLGRRLLIAMRL</sequence>
<organism evidence="2 3">
    <name type="scientific">Musa troglodytarum</name>
    <name type="common">fe'i banana</name>
    <dbReference type="NCBI Taxonomy" id="320322"/>
    <lineage>
        <taxon>Eukaryota</taxon>
        <taxon>Viridiplantae</taxon>
        <taxon>Streptophyta</taxon>
        <taxon>Embryophyta</taxon>
        <taxon>Tracheophyta</taxon>
        <taxon>Spermatophyta</taxon>
        <taxon>Magnoliopsida</taxon>
        <taxon>Liliopsida</taxon>
        <taxon>Zingiberales</taxon>
        <taxon>Musaceae</taxon>
        <taxon>Musa</taxon>
    </lineage>
</organism>
<feature type="transmembrane region" description="Helical" evidence="1">
    <location>
        <begin position="94"/>
        <end position="116"/>
    </location>
</feature>
<gene>
    <name evidence="2" type="ORF">MUK42_11882</name>
</gene>
<dbReference type="AlphaFoldDB" id="A0A9E7KHR4"/>
<keyword evidence="1" id="KW-1133">Transmembrane helix</keyword>
<evidence type="ECO:0000313" key="3">
    <source>
        <dbReference type="Proteomes" id="UP001055439"/>
    </source>
</evidence>
<dbReference type="EMBL" id="CP097509">
    <property type="protein sequence ID" value="URE18937.1"/>
    <property type="molecule type" value="Genomic_DNA"/>
</dbReference>
<accession>A0A9E7KHR4</accession>
<feature type="non-terminal residue" evidence="2">
    <location>
        <position position="208"/>
    </location>
</feature>
<name>A0A9E7KHR4_9LILI</name>